<dbReference type="AlphaFoldDB" id="A0A0B1PI52"/>
<comment type="caution">
    <text evidence="2">The sequence shown here is derived from an EMBL/GenBank/DDBJ whole genome shotgun (WGS) entry which is preliminary data.</text>
</comment>
<protein>
    <submittedName>
        <fullName evidence="2">Uncharacterized protein</fullName>
    </submittedName>
</protein>
<reference evidence="2 3" key="1">
    <citation type="journal article" date="2014" name="BMC Genomics">
        <title>Adaptive genomic structural variation in the grape powdery mildew pathogen, Erysiphe necator.</title>
        <authorList>
            <person name="Jones L."/>
            <person name="Riaz S."/>
            <person name="Morales-Cruz A."/>
            <person name="Amrine K.C."/>
            <person name="McGuire B."/>
            <person name="Gubler W.D."/>
            <person name="Walker M.A."/>
            <person name="Cantu D."/>
        </authorList>
    </citation>
    <scope>NUCLEOTIDE SEQUENCE [LARGE SCALE GENOMIC DNA]</scope>
    <source>
        <strain evidence="3">c</strain>
    </source>
</reference>
<keyword evidence="3" id="KW-1185">Reference proteome</keyword>
<gene>
    <name evidence="2" type="ORF">EV44_g2742</name>
</gene>
<accession>A0A0B1PI52</accession>
<evidence type="ECO:0000313" key="2">
    <source>
        <dbReference type="EMBL" id="KHJ36471.1"/>
    </source>
</evidence>
<dbReference type="Proteomes" id="UP000030854">
    <property type="component" value="Unassembled WGS sequence"/>
</dbReference>
<sequence length="423" mass="49592">MSYSKFSKRKLADTRRHKKQEHPRAFFTVCSVPSNTAKYYHPESTGKAIRNENFMVQVERNKNAQTDSVDIRNGLDLGAMSNENKSIMNIKLNQSPSDFQKGGNILLDEISIFEANPPPKKILSTIKYEERMGVIYNQTTYRDVPCQKVDKDTMYQSKELVKTALHISNLNSMASYLEAKILDHLFWLSMGTHSNILVHKIFEKSRNKNCKVFFSIKALSGTKSKSVSELPKDNRALFKKRDQNQFSDNYVIIILSIEKQPFHVPMMHSHQIYLKKILQLDDMYLRVEPLNLKEKHIVFLDQNGIYPKAFHQRKKTIHSIPTKLHQSMFIFPEPIRSIPEDSITLEDQDHSQKVNLNTFRFLDKQLRETIKMLYQHKYNWIHENCYVRFLFNKNYYEISLSDYGGVLILISQVIFHKLLCILC</sequence>
<name>A0A0B1PI52_UNCNE</name>
<organism evidence="2 3">
    <name type="scientific">Uncinula necator</name>
    <name type="common">Grape powdery mildew</name>
    <dbReference type="NCBI Taxonomy" id="52586"/>
    <lineage>
        <taxon>Eukaryota</taxon>
        <taxon>Fungi</taxon>
        <taxon>Dikarya</taxon>
        <taxon>Ascomycota</taxon>
        <taxon>Pezizomycotina</taxon>
        <taxon>Leotiomycetes</taxon>
        <taxon>Erysiphales</taxon>
        <taxon>Erysiphaceae</taxon>
        <taxon>Erysiphe</taxon>
    </lineage>
</organism>
<dbReference type="EMBL" id="JNVN01000007">
    <property type="protein sequence ID" value="KHJ36471.1"/>
    <property type="molecule type" value="Genomic_DNA"/>
</dbReference>
<dbReference type="HOGENOM" id="CLU_649231_0_0_1"/>
<evidence type="ECO:0000256" key="1">
    <source>
        <dbReference type="SAM" id="MobiDB-lite"/>
    </source>
</evidence>
<evidence type="ECO:0000313" key="3">
    <source>
        <dbReference type="Proteomes" id="UP000030854"/>
    </source>
</evidence>
<feature type="region of interest" description="Disordered" evidence="1">
    <location>
        <begin position="1"/>
        <end position="20"/>
    </location>
</feature>
<proteinExistence type="predicted"/>